<organism evidence="8 9">
    <name type="scientific">Bifidobacterium gallicum DSM 20093 = LMG 11596</name>
    <dbReference type="NCBI Taxonomy" id="561180"/>
    <lineage>
        <taxon>Bacteria</taxon>
        <taxon>Bacillati</taxon>
        <taxon>Actinomycetota</taxon>
        <taxon>Actinomycetes</taxon>
        <taxon>Bifidobacteriales</taxon>
        <taxon>Bifidobacteriaceae</taxon>
        <taxon>Bifidobacterium</taxon>
    </lineage>
</organism>
<dbReference type="GO" id="GO:0030170">
    <property type="term" value="F:pyridoxal phosphate binding"/>
    <property type="evidence" value="ECO:0007669"/>
    <property type="project" value="InterPro"/>
</dbReference>
<comment type="cofactor">
    <cofactor evidence="1 6">
        <name>pyridoxal 5'-phosphate</name>
        <dbReference type="ChEBI" id="CHEBI:597326"/>
    </cofactor>
</comment>
<name>A0A087AFY8_9BIFI</name>
<evidence type="ECO:0000256" key="5">
    <source>
        <dbReference type="ARBA" id="ARBA00022898"/>
    </source>
</evidence>
<accession>A0A087AFY8</accession>
<dbReference type="PROSITE" id="PS00105">
    <property type="entry name" value="AA_TRANSFER_CLASS_1"/>
    <property type="match status" value="1"/>
</dbReference>
<evidence type="ECO:0000256" key="3">
    <source>
        <dbReference type="ARBA" id="ARBA00022576"/>
    </source>
</evidence>
<dbReference type="InterPro" id="IPR004838">
    <property type="entry name" value="NHTrfase_class1_PyrdxlP-BS"/>
</dbReference>
<feature type="domain" description="Aminotransferase class I/classII large" evidence="7">
    <location>
        <begin position="48"/>
        <end position="398"/>
    </location>
</feature>
<evidence type="ECO:0000256" key="2">
    <source>
        <dbReference type="ARBA" id="ARBA00007441"/>
    </source>
</evidence>
<keyword evidence="3 6" id="KW-0032">Aminotransferase</keyword>
<evidence type="ECO:0000256" key="1">
    <source>
        <dbReference type="ARBA" id="ARBA00001933"/>
    </source>
</evidence>
<dbReference type="EMBL" id="JGYW01000009">
    <property type="protein sequence ID" value="KFI57688.1"/>
    <property type="molecule type" value="Genomic_DNA"/>
</dbReference>
<dbReference type="CDD" id="cd00609">
    <property type="entry name" value="AAT_like"/>
    <property type="match status" value="1"/>
</dbReference>
<evidence type="ECO:0000313" key="9">
    <source>
        <dbReference type="Proteomes" id="UP000029074"/>
    </source>
</evidence>
<dbReference type="RefSeq" id="WP_044085211.1">
    <property type="nucleotide sequence ID" value="NZ_ABXB03000002.1"/>
</dbReference>
<dbReference type="Pfam" id="PF00155">
    <property type="entry name" value="Aminotran_1_2"/>
    <property type="match status" value="1"/>
</dbReference>
<dbReference type="GO" id="GO:0008483">
    <property type="term" value="F:transaminase activity"/>
    <property type="evidence" value="ECO:0007669"/>
    <property type="project" value="UniProtKB-KW"/>
</dbReference>
<gene>
    <name evidence="8" type="ORF">BGLCM_1378</name>
</gene>
<dbReference type="InterPro" id="IPR050596">
    <property type="entry name" value="AspAT/PAT-like"/>
</dbReference>
<evidence type="ECO:0000256" key="6">
    <source>
        <dbReference type="RuleBase" id="RU000481"/>
    </source>
</evidence>
<dbReference type="AlphaFoldDB" id="A0A087AFY8"/>
<comment type="similarity">
    <text evidence="2 6">Belongs to the class-I pyridoxal-phosphate-dependent aminotransferase family.</text>
</comment>
<evidence type="ECO:0000313" key="8">
    <source>
        <dbReference type="EMBL" id="KFI57688.1"/>
    </source>
</evidence>
<proteinExistence type="inferred from homology"/>
<dbReference type="InterPro" id="IPR004839">
    <property type="entry name" value="Aminotransferase_I/II_large"/>
</dbReference>
<dbReference type="Gene3D" id="3.40.640.10">
    <property type="entry name" value="Type I PLP-dependent aspartate aminotransferase-like (Major domain)"/>
    <property type="match status" value="1"/>
</dbReference>
<dbReference type="OrthoDB" id="9763453at2"/>
<dbReference type="Proteomes" id="UP000029074">
    <property type="component" value="Unassembled WGS sequence"/>
</dbReference>
<dbReference type="SUPFAM" id="SSF53383">
    <property type="entry name" value="PLP-dependent transferases"/>
    <property type="match status" value="1"/>
</dbReference>
<dbReference type="PANTHER" id="PTHR46383">
    <property type="entry name" value="ASPARTATE AMINOTRANSFERASE"/>
    <property type="match status" value="1"/>
</dbReference>
<dbReference type="InterPro" id="IPR015421">
    <property type="entry name" value="PyrdxlP-dep_Trfase_major"/>
</dbReference>
<dbReference type="PANTHER" id="PTHR46383:SF2">
    <property type="entry name" value="AMINOTRANSFERASE"/>
    <property type="match status" value="1"/>
</dbReference>
<keyword evidence="5" id="KW-0663">Pyridoxal phosphate</keyword>
<keyword evidence="9" id="KW-1185">Reference proteome</keyword>
<sequence length="407" mass="43908">MNQSEAGTSQPSAQRIPPMAKRARLIEPFHGMRIGEAAARLKREGRSIISLSLGQPDFGAPEPVEQAMRELYDGRPLPYTSSAGLPELRACISAHYHERHGVDVSPERIIITEGGSAALLLAAALTVDDGDGVLIADPSYPANRQLVRTFGGRVIDVPTSAATRFHLTPELVDEYADDTTTAVMITSPSNPTGTTMDAETMRRTCATAAAKGLWRIVDETYIDLADREPDGARVRTALAYDRDAIICNSFSKSFGMTGWRLGWIVVPDYALEAVHNLATSFFLAAHTPTQVAALAAFTPQSQQILEQRRLELLDRRAIVVNGLAAIGLPLEVEPNGAFYAYCNIADTGLDSTQFCRQALFDAGVALTPGTDFGSATADTHVRLSYAASREGLNEGIARLGRFMATLQ</sequence>
<reference evidence="8 9" key="1">
    <citation type="submission" date="2014-03" db="EMBL/GenBank/DDBJ databases">
        <title>Genomics of Bifidobacteria.</title>
        <authorList>
            <person name="Ventura M."/>
            <person name="Milani C."/>
            <person name="Lugli G.A."/>
        </authorList>
    </citation>
    <scope>NUCLEOTIDE SEQUENCE [LARGE SCALE GENOMIC DNA]</scope>
    <source>
        <strain evidence="8 9">LMG 11596</strain>
    </source>
</reference>
<evidence type="ECO:0000256" key="4">
    <source>
        <dbReference type="ARBA" id="ARBA00022679"/>
    </source>
</evidence>
<dbReference type="InterPro" id="IPR015424">
    <property type="entry name" value="PyrdxlP-dep_Trfase"/>
</dbReference>
<comment type="caution">
    <text evidence="8">The sequence shown here is derived from an EMBL/GenBank/DDBJ whole genome shotgun (WGS) entry which is preliminary data.</text>
</comment>
<protein>
    <recommendedName>
        <fullName evidence="6">Aminotransferase</fullName>
        <ecNumber evidence="6">2.6.1.-</ecNumber>
    </recommendedName>
</protein>
<evidence type="ECO:0000259" key="7">
    <source>
        <dbReference type="Pfam" id="PF00155"/>
    </source>
</evidence>
<dbReference type="EC" id="2.6.1.-" evidence="6"/>
<keyword evidence="4 6" id="KW-0808">Transferase</keyword>
<dbReference type="GO" id="GO:0006520">
    <property type="term" value="P:amino acid metabolic process"/>
    <property type="evidence" value="ECO:0007669"/>
    <property type="project" value="InterPro"/>
</dbReference>